<reference evidence="2 3" key="1">
    <citation type="submission" date="2018-06" db="EMBL/GenBank/DDBJ databases">
        <authorList>
            <consortium name="Pathogen Informatics"/>
            <person name="Doyle S."/>
        </authorList>
    </citation>
    <scope>NUCLEOTIDE SEQUENCE [LARGE SCALE GENOMIC DNA]</scope>
    <source>
        <strain evidence="2 3">NCTC204</strain>
    </source>
</reference>
<proteinExistence type="predicted"/>
<gene>
    <name evidence="2" type="primary">fiu_3</name>
    <name evidence="2" type="ORF">NCTC204_05939</name>
</gene>
<dbReference type="AlphaFoldDB" id="A0A378BER7"/>
<evidence type="ECO:0000256" key="1">
    <source>
        <dbReference type="SAM" id="MobiDB-lite"/>
    </source>
</evidence>
<sequence length="109" mass="11964">MEFTRENQTNYGVNAQDRAGGESLPSVSNLSIGGLDRNGANANGQTDTFGIYAFDTLTLTERIEINGGLVSTITIPNMTAPPPARQRTRGYRLPARTVDRQPGHHCRYR</sequence>
<protein>
    <submittedName>
        <fullName evidence="2">Ferrichrome-iron receptor</fullName>
    </submittedName>
</protein>
<keyword evidence="2" id="KW-0675">Receptor</keyword>
<dbReference type="Proteomes" id="UP000255192">
    <property type="component" value="Unassembled WGS sequence"/>
</dbReference>
<feature type="region of interest" description="Disordered" evidence="1">
    <location>
        <begin position="1"/>
        <end position="25"/>
    </location>
</feature>
<feature type="compositionally biased region" description="Polar residues" evidence="1">
    <location>
        <begin position="1"/>
        <end position="13"/>
    </location>
</feature>
<accession>A0A378BER7</accession>
<evidence type="ECO:0000313" key="2">
    <source>
        <dbReference type="EMBL" id="STV36381.1"/>
    </source>
</evidence>
<dbReference type="EMBL" id="UGMD01000002">
    <property type="protein sequence ID" value="STV36381.1"/>
    <property type="molecule type" value="Genomic_DNA"/>
</dbReference>
<name>A0A378BER7_KLEPN</name>
<evidence type="ECO:0000313" key="3">
    <source>
        <dbReference type="Proteomes" id="UP000255192"/>
    </source>
</evidence>
<organism evidence="2 3">
    <name type="scientific">Klebsiella pneumoniae</name>
    <dbReference type="NCBI Taxonomy" id="573"/>
    <lineage>
        <taxon>Bacteria</taxon>
        <taxon>Pseudomonadati</taxon>
        <taxon>Pseudomonadota</taxon>
        <taxon>Gammaproteobacteria</taxon>
        <taxon>Enterobacterales</taxon>
        <taxon>Enterobacteriaceae</taxon>
        <taxon>Klebsiella/Raoultella group</taxon>
        <taxon>Klebsiella</taxon>
        <taxon>Klebsiella pneumoniae complex</taxon>
    </lineage>
</organism>